<feature type="compositionally biased region" description="Polar residues" evidence="2">
    <location>
        <begin position="46"/>
        <end position="71"/>
    </location>
</feature>
<dbReference type="OrthoDB" id="8197438at2759"/>
<gene>
    <name evidence="3" type="primary">106081054</name>
</gene>
<feature type="coiled-coil region" evidence="1">
    <location>
        <begin position="191"/>
        <end position="222"/>
    </location>
</feature>
<feature type="region of interest" description="Disordered" evidence="2">
    <location>
        <begin position="39"/>
        <end position="158"/>
    </location>
</feature>
<accession>A0A1I8QB96</accession>
<reference evidence="3" key="1">
    <citation type="submission" date="2020-05" db="UniProtKB">
        <authorList>
            <consortium name="EnsemblMetazoa"/>
        </authorList>
    </citation>
    <scope>IDENTIFICATION</scope>
    <source>
        <strain evidence="3">USDA</strain>
    </source>
</reference>
<keyword evidence="4" id="KW-1185">Reference proteome</keyword>
<dbReference type="Proteomes" id="UP000095300">
    <property type="component" value="Unassembled WGS sequence"/>
</dbReference>
<dbReference type="AlphaFoldDB" id="A0A1I8QB96"/>
<feature type="coiled-coil region" evidence="1">
    <location>
        <begin position="545"/>
        <end position="761"/>
    </location>
</feature>
<feature type="compositionally biased region" description="Polar residues" evidence="2">
    <location>
        <begin position="126"/>
        <end position="139"/>
    </location>
</feature>
<feature type="compositionally biased region" description="Polar residues" evidence="2">
    <location>
        <begin position="79"/>
        <end position="119"/>
    </location>
</feature>
<feature type="coiled-coil region" evidence="1">
    <location>
        <begin position="322"/>
        <end position="514"/>
    </location>
</feature>
<evidence type="ECO:0000313" key="4">
    <source>
        <dbReference type="Proteomes" id="UP000095300"/>
    </source>
</evidence>
<proteinExistence type="predicted"/>
<dbReference type="STRING" id="35570.A0A1I8QB96"/>
<dbReference type="VEuPathDB" id="VectorBase:SCAU015576"/>
<name>A0A1I8QB96_STOCA</name>
<protein>
    <submittedName>
        <fullName evidence="3">Uncharacterized protein</fullName>
    </submittedName>
</protein>
<organism evidence="3 4">
    <name type="scientific">Stomoxys calcitrans</name>
    <name type="common">Stable fly</name>
    <name type="synonym">Conops calcitrans</name>
    <dbReference type="NCBI Taxonomy" id="35570"/>
    <lineage>
        <taxon>Eukaryota</taxon>
        <taxon>Metazoa</taxon>
        <taxon>Ecdysozoa</taxon>
        <taxon>Arthropoda</taxon>
        <taxon>Hexapoda</taxon>
        <taxon>Insecta</taxon>
        <taxon>Pterygota</taxon>
        <taxon>Neoptera</taxon>
        <taxon>Endopterygota</taxon>
        <taxon>Diptera</taxon>
        <taxon>Brachycera</taxon>
        <taxon>Muscomorpha</taxon>
        <taxon>Muscoidea</taxon>
        <taxon>Muscidae</taxon>
        <taxon>Stomoxys</taxon>
    </lineage>
</organism>
<dbReference type="EnsemblMetazoa" id="SCAU015576-RD">
    <property type="protein sequence ID" value="SCAU015576-PD"/>
    <property type="gene ID" value="SCAU015576"/>
</dbReference>
<keyword evidence="1" id="KW-0175">Coiled coil</keyword>
<evidence type="ECO:0000256" key="1">
    <source>
        <dbReference type="SAM" id="Coils"/>
    </source>
</evidence>
<evidence type="ECO:0000313" key="3">
    <source>
        <dbReference type="EnsemblMetazoa" id="SCAU015576-PD"/>
    </source>
</evidence>
<evidence type="ECO:0000256" key="2">
    <source>
        <dbReference type="SAM" id="MobiDB-lite"/>
    </source>
</evidence>
<sequence length="942" mass="108261">MEQTVNEDLGTAVVSDSESLELASIGESSEVAIKSICVSKDHSLKATESNTKKTGSNIPQRKNIPVTNPASKATGIKKVSNTLSLKKPNTSDQTSKVSPSNTSTPRSPKPTRNSNSTNPPGKRTHGSMSQSNMLQQKANPTKPPAAGNNRAASVNPANANYRMATTTIRPSVTAANKIPATKTNLKKMVSTAGDKITLESLEEQLKDQQNEFLKKIEALKHTSHAAQLEGKEYQLMGLVFNNECEPMLKDMKIEKLTEKLDENSANALKEKLIKNMNEGFAKLKDKLNREGDSGEDLKLKEIQDSNVKAILDLVDAISNSYKDETMQEVTNIEKLKKELEDYKNSLKIMQEKYSELCGKHEIELLALEKDIQSKCLATFEQKEQLINELQKKLEKSEKQIVDLQSHWEYQKNEDFCQKKNLEEELQNAQERFKEFQLKFKAIENDLSLQHKQVEQKNDIIEKLQTELKDLQASIHEQTLKPENDIEISQLKQTIETLQEEKSSLEEQNKHLIEDYNNSLTEAKEYCRELCSKHKNELLAVNEAIKSESLAVLEQKEEEIKELQKLLKINEGKIAELQSTLAENENITNELKTNSERFQKLEDNFKALEKDLSLRSQEVNQKNGMIQNLQKELKVLQSSMEQQTLKYENDKETPKLLKKITTMNQQIQKLLEENSLLEKKNQQLVEDISKNKDLTLKLEAAQNRLKGLQQELNDIKKLNESKDNKIELTKLRQSEIEKDRQIAKLNAQLSKSLAKIYELEMQLQRNQQLLEVRSQLIDSLQENEANHRLHMGEKIVEMGEKNNTIAESSISFNQLTQELCSCSQEVHTLNEKIYAKQLEFTEQQHIIKLLEENNKRSQIMRIKQEEKMSRMTEDIAHMQKIIEIYQANLLNANTNLILKQQALMPPNNRMEMETYDINENFYHYTDQRKRKRQIAINVKTYEA</sequence>